<organism evidence="3 4">
    <name type="scientific">Acidaminobacter hydrogenoformans DSM 2784</name>
    <dbReference type="NCBI Taxonomy" id="1120920"/>
    <lineage>
        <taxon>Bacteria</taxon>
        <taxon>Bacillati</taxon>
        <taxon>Bacillota</taxon>
        <taxon>Clostridia</taxon>
        <taxon>Peptostreptococcales</taxon>
        <taxon>Acidaminobacteraceae</taxon>
        <taxon>Acidaminobacter</taxon>
    </lineage>
</organism>
<evidence type="ECO:0000313" key="3">
    <source>
        <dbReference type="EMBL" id="SCZ81684.1"/>
    </source>
</evidence>
<dbReference type="InterPro" id="IPR006015">
    <property type="entry name" value="Universal_stress_UspA"/>
</dbReference>
<evidence type="ECO:0000259" key="2">
    <source>
        <dbReference type="Pfam" id="PF00582"/>
    </source>
</evidence>
<dbReference type="InterPro" id="IPR006016">
    <property type="entry name" value="UspA"/>
</dbReference>
<dbReference type="STRING" id="1120920.SAMN03080599_02941"/>
<dbReference type="Gene3D" id="3.40.50.620">
    <property type="entry name" value="HUPs"/>
    <property type="match status" value="1"/>
</dbReference>
<protein>
    <submittedName>
        <fullName evidence="3">Nucleotide-binding universal stress protein, UspA family</fullName>
    </submittedName>
</protein>
<comment type="similarity">
    <text evidence="1">Belongs to the universal stress protein A family.</text>
</comment>
<sequence length="142" mass="15716">MKKLLLPIDGEKLSERTLEYVKELGIVQGYEVTVLHVIPYEEALSHPHLATVFGLHNSTFEHVAEEMVTKVAQQLTEAGIENVATKVKKGNPAAEIVAIAEGEEFHMVLMNTHGFDATKRLMIGSVTNKVVHNCYVPVLVIQ</sequence>
<dbReference type="PANTHER" id="PTHR46268">
    <property type="entry name" value="STRESS RESPONSE PROTEIN NHAX"/>
    <property type="match status" value="1"/>
</dbReference>
<dbReference type="AlphaFoldDB" id="A0A1G5S5R6"/>
<dbReference type="OrthoDB" id="9794782at2"/>
<dbReference type="PANTHER" id="PTHR46268:SF6">
    <property type="entry name" value="UNIVERSAL STRESS PROTEIN UP12"/>
    <property type="match status" value="1"/>
</dbReference>
<gene>
    <name evidence="3" type="ORF">SAMN03080599_02941</name>
</gene>
<feature type="domain" description="UspA" evidence="2">
    <location>
        <begin position="1"/>
        <end position="141"/>
    </location>
</feature>
<dbReference type="CDD" id="cd00293">
    <property type="entry name" value="USP-like"/>
    <property type="match status" value="1"/>
</dbReference>
<keyword evidence="4" id="KW-1185">Reference proteome</keyword>
<dbReference type="SUPFAM" id="SSF52402">
    <property type="entry name" value="Adenine nucleotide alpha hydrolases-like"/>
    <property type="match status" value="1"/>
</dbReference>
<accession>A0A1G5S5R6</accession>
<dbReference type="EMBL" id="FMWL01000021">
    <property type="protein sequence ID" value="SCZ81684.1"/>
    <property type="molecule type" value="Genomic_DNA"/>
</dbReference>
<evidence type="ECO:0000313" key="4">
    <source>
        <dbReference type="Proteomes" id="UP000199208"/>
    </source>
</evidence>
<dbReference type="PRINTS" id="PR01438">
    <property type="entry name" value="UNVRSLSTRESS"/>
</dbReference>
<reference evidence="3 4" key="1">
    <citation type="submission" date="2016-10" db="EMBL/GenBank/DDBJ databases">
        <authorList>
            <person name="de Groot N.N."/>
        </authorList>
    </citation>
    <scope>NUCLEOTIDE SEQUENCE [LARGE SCALE GENOMIC DNA]</scope>
    <source>
        <strain evidence="3 4">DSM 2784</strain>
    </source>
</reference>
<evidence type="ECO:0000256" key="1">
    <source>
        <dbReference type="ARBA" id="ARBA00008791"/>
    </source>
</evidence>
<dbReference type="Pfam" id="PF00582">
    <property type="entry name" value="Usp"/>
    <property type="match status" value="1"/>
</dbReference>
<dbReference type="InterPro" id="IPR014729">
    <property type="entry name" value="Rossmann-like_a/b/a_fold"/>
</dbReference>
<proteinExistence type="inferred from homology"/>
<dbReference type="Proteomes" id="UP000199208">
    <property type="component" value="Unassembled WGS sequence"/>
</dbReference>
<name>A0A1G5S5R6_9FIRM</name>
<dbReference type="RefSeq" id="WP_092592784.1">
    <property type="nucleotide sequence ID" value="NZ_FMWL01000021.1"/>
</dbReference>